<evidence type="ECO:0000256" key="5">
    <source>
        <dbReference type="ARBA" id="ARBA00022725"/>
    </source>
</evidence>
<evidence type="ECO:0000313" key="12">
    <source>
        <dbReference type="Proteomes" id="UP001168990"/>
    </source>
</evidence>
<evidence type="ECO:0000256" key="7">
    <source>
        <dbReference type="ARBA" id="ARBA00023136"/>
    </source>
</evidence>
<dbReference type="Proteomes" id="UP001168990">
    <property type="component" value="Unassembled WGS sequence"/>
</dbReference>
<evidence type="ECO:0000256" key="8">
    <source>
        <dbReference type="ARBA" id="ARBA00023170"/>
    </source>
</evidence>
<evidence type="ECO:0000256" key="3">
    <source>
        <dbReference type="ARBA" id="ARBA00022606"/>
    </source>
</evidence>
<dbReference type="InterPro" id="IPR004117">
    <property type="entry name" value="7tm6_olfct_rcpt"/>
</dbReference>
<dbReference type="Pfam" id="PF02949">
    <property type="entry name" value="7tm_6"/>
    <property type="match status" value="1"/>
</dbReference>
<keyword evidence="5" id="KW-0552">Olfaction</keyword>
<dbReference type="PANTHER" id="PTHR21137">
    <property type="entry name" value="ODORANT RECEPTOR"/>
    <property type="match status" value="1"/>
</dbReference>
<evidence type="ECO:0000256" key="2">
    <source>
        <dbReference type="ARBA" id="ARBA00022475"/>
    </source>
</evidence>
<protein>
    <recommendedName>
        <fullName evidence="13">Odorant receptor</fullName>
    </recommendedName>
</protein>
<dbReference type="GO" id="GO:0004984">
    <property type="term" value="F:olfactory receptor activity"/>
    <property type="evidence" value="ECO:0007669"/>
    <property type="project" value="InterPro"/>
</dbReference>
<comment type="subcellular location">
    <subcellularLocation>
        <location evidence="1">Cell membrane</location>
        <topology evidence="1">Multi-pass membrane protein</topology>
    </subcellularLocation>
</comment>
<reference evidence="11" key="2">
    <citation type="submission" date="2023-03" db="EMBL/GenBank/DDBJ databases">
        <authorList>
            <person name="Inwood S.N."/>
            <person name="Skelly J.G."/>
            <person name="Guhlin J."/>
            <person name="Harrop T.W.R."/>
            <person name="Goldson S.G."/>
            <person name="Dearden P.K."/>
        </authorList>
    </citation>
    <scope>NUCLEOTIDE SEQUENCE</scope>
    <source>
        <strain evidence="11">Irish</strain>
        <tissue evidence="11">Whole body</tissue>
    </source>
</reference>
<dbReference type="EMBL" id="JAQQBS010001424">
    <property type="protein sequence ID" value="KAK0158661.1"/>
    <property type="molecule type" value="Genomic_DNA"/>
</dbReference>
<feature type="transmembrane region" description="Helical" evidence="10">
    <location>
        <begin position="171"/>
        <end position="191"/>
    </location>
</feature>
<evidence type="ECO:0000256" key="4">
    <source>
        <dbReference type="ARBA" id="ARBA00022692"/>
    </source>
</evidence>
<reference evidence="11" key="1">
    <citation type="journal article" date="2023" name="bioRxiv">
        <title>Scaffold-level genome assemblies of two parasitoid biocontrol wasps reveal the parthenogenesis mechanism and an associated novel virus.</title>
        <authorList>
            <person name="Inwood S."/>
            <person name="Skelly J."/>
            <person name="Guhlin J."/>
            <person name="Harrop T."/>
            <person name="Goldson S."/>
            <person name="Dearden P."/>
        </authorList>
    </citation>
    <scope>NUCLEOTIDE SEQUENCE</scope>
    <source>
        <strain evidence="11">Irish</strain>
        <tissue evidence="11">Whole body</tissue>
    </source>
</reference>
<evidence type="ECO:0000256" key="10">
    <source>
        <dbReference type="SAM" id="Phobius"/>
    </source>
</evidence>
<accession>A0AA39C696</accession>
<dbReference type="GO" id="GO:0005549">
    <property type="term" value="F:odorant binding"/>
    <property type="evidence" value="ECO:0007669"/>
    <property type="project" value="InterPro"/>
</dbReference>
<comment type="caution">
    <text evidence="11">The sequence shown here is derived from an EMBL/GenBank/DDBJ whole genome shotgun (WGS) entry which is preliminary data.</text>
</comment>
<feature type="transmembrane region" description="Helical" evidence="10">
    <location>
        <begin position="203"/>
        <end position="221"/>
    </location>
</feature>
<dbReference type="GO" id="GO:0007165">
    <property type="term" value="P:signal transduction"/>
    <property type="evidence" value="ECO:0007669"/>
    <property type="project" value="UniProtKB-KW"/>
</dbReference>
<gene>
    <name evidence="11" type="ORF">PV328_009637</name>
</gene>
<keyword evidence="4 10" id="KW-0812">Transmembrane</keyword>
<keyword evidence="7 10" id="KW-0472">Membrane</keyword>
<feature type="transmembrane region" description="Helical" evidence="10">
    <location>
        <begin position="277"/>
        <end position="296"/>
    </location>
</feature>
<organism evidence="11 12">
    <name type="scientific">Microctonus aethiopoides</name>
    <dbReference type="NCBI Taxonomy" id="144406"/>
    <lineage>
        <taxon>Eukaryota</taxon>
        <taxon>Metazoa</taxon>
        <taxon>Ecdysozoa</taxon>
        <taxon>Arthropoda</taxon>
        <taxon>Hexapoda</taxon>
        <taxon>Insecta</taxon>
        <taxon>Pterygota</taxon>
        <taxon>Neoptera</taxon>
        <taxon>Endopterygota</taxon>
        <taxon>Hymenoptera</taxon>
        <taxon>Apocrita</taxon>
        <taxon>Ichneumonoidea</taxon>
        <taxon>Braconidae</taxon>
        <taxon>Euphorinae</taxon>
        <taxon>Microctonus</taxon>
    </lineage>
</organism>
<evidence type="ECO:0000313" key="11">
    <source>
        <dbReference type="EMBL" id="KAK0158661.1"/>
    </source>
</evidence>
<name>A0AA39C696_9HYME</name>
<evidence type="ECO:0008006" key="13">
    <source>
        <dbReference type="Google" id="ProtNLM"/>
    </source>
</evidence>
<keyword evidence="12" id="KW-1185">Reference proteome</keyword>
<dbReference type="PANTHER" id="PTHR21137:SF35">
    <property type="entry name" value="ODORANT RECEPTOR 19A-RELATED"/>
    <property type="match status" value="1"/>
</dbReference>
<keyword evidence="6 10" id="KW-1133">Transmembrane helix</keyword>
<dbReference type="AlphaFoldDB" id="A0AA39C696"/>
<sequence>MFIGAMINFIFKIIIVRIHREKFQNIDLELFEFLRSANEDEMAVLQNHVDKCWKFHGIMTCSFYLSTIGMITGPLFLPQKFPSDAIYPFPVDSAITSTIVHIHHCIVGFQSAAALSLDYQAALFLWYICARFEIIFKQIENIKNFEDFRSCIKTHQDILRSGQELVQPIRLIFFTRIIVSKIGIVFGAIILISNQPIEVKIQFIIVLMSLVISIFVCVWPAEKLIHVSGNLLMLKIFHASSTHPPAIRKMWLNVIRRAQTPIIIKIDGFMDILSFEFYSAFLSTIFSYITALRVVVQS</sequence>
<proteinExistence type="predicted"/>
<keyword evidence="8" id="KW-0675">Receptor</keyword>
<evidence type="ECO:0000256" key="6">
    <source>
        <dbReference type="ARBA" id="ARBA00022989"/>
    </source>
</evidence>
<evidence type="ECO:0000256" key="9">
    <source>
        <dbReference type="ARBA" id="ARBA00023224"/>
    </source>
</evidence>
<keyword evidence="3" id="KW-0716">Sensory transduction</keyword>
<keyword evidence="2" id="KW-1003">Cell membrane</keyword>
<dbReference type="GO" id="GO:0005886">
    <property type="term" value="C:plasma membrane"/>
    <property type="evidence" value="ECO:0007669"/>
    <property type="project" value="UniProtKB-SubCell"/>
</dbReference>
<keyword evidence="9" id="KW-0807">Transducer</keyword>
<evidence type="ECO:0000256" key="1">
    <source>
        <dbReference type="ARBA" id="ARBA00004651"/>
    </source>
</evidence>